<gene>
    <name evidence="1" type="ORF">E3A20_04350</name>
</gene>
<sequence length="208" mass="22614">MSGSTKSPQAVDSKILASIRKRGRGSVFVPTDFLGIGSRRAVDVALHRLIRQGVIRRLARGIYDFPKEHPVLGPLEPSAEAIALALAGRDRTRLQPAGAYAANTLGLSQQVPARIVFLTDGPTRVVKVGPTTIHLRRTTPKNMETAGRLSGILIQALRELGQDHVTPARITHLKRTIPAGERQKLLKDIRLAPAWMHPIFRDLAGGDA</sequence>
<comment type="caution">
    <text evidence="1">The sequence shown here is derived from an EMBL/GenBank/DDBJ whole genome shotgun (WGS) entry which is preliminary data.</text>
</comment>
<reference evidence="1 2" key="1">
    <citation type="submission" date="2019-08" db="EMBL/GenBank/DDBJ databases">
        <title>100 year-old enigma solved: identification of Planctomyces bekefii, the type genus and species of the phylum Planctomycetes.</title>
        <authorList>
            <person name="Svetlana D.N."/>
            <person name="Overmann J."/>
        </authorList>
    </citation>
    <scope>NUCLEOTIDE SEQUENCE [LARGE SCALE GENOMIC DNA]</scope>
    <source>
        <strain evidence="1">Phe10_nw2017</strain>
    </source>
</reference>
<proteinExistence type="predicted"/>
<protein>
    <recommendedName>
        <fullName evidence="3">Type IV toxin-antitoxin system AbiEi family antitoxin domain-containing protein</fullName>
    </recommendedName>
</protein>
<dbReference type="EMBL" id="SRHE01000050">
    <property type="protein sequence ID" value="TWW11756.1"/>
    <property type="molecule type" value="Genomic_DNA"/>
</dbReference>
<organism evidence="1 2">
    <name type="scientific">Planctomyces bekefii</name>
    <dbReference type="NCBI Taxonomy" id="1653850"/>
    <lineage>
        <taxon>Bacteria</taxon>
        <taxon>Pseudomonadati</taxon>
        <taxon>Planctomycetota</taxon>
        <taxon>Planctomycetia</taxon>
        <taxon>Planctomycetales</taxon>
        <taxon>Planctomycetaceae</taxon>
        <taxon>Planctomyces</taxon>
    </lineage>
</organism>
<name>A0A5C6MAP7_9PLAN</name>
<dbReference type="Proteomes" id="UP000321083">
    <property type="component" value="Unassembled WGS sequence"/>
</dbReference>
<evidence type="ECO:0008006" key="3">
    <source>
        <dbReference type="Google" id="ProtNLM"/>
    </source>
</evidence>
<accession>A0A5C6MAP7</accession>
<evidence type="ECO:0000313" key="2">
    <source>
        <dbReference type="Proteomes" id="UP000321083"/>
    </source>
</evidence>
<dbReference type="AlphaFoldDB" id="A0A5C6MAP7"/>
<keyword evidence="2" id="KW-1185">Reference proteome</keyword>
<dbReference type="InterPro" id="IPR045738">
    <property type="entry name" value="DUF6088"/>
</dbReference>
<reference evidence="1 2" key="2">
    <citation type="submission" date="2019-08" db="EMBL/GenBank/DDBJ databases">
        <authorList>
            <person name="Henke P."/>
        </authorList>
    </citation>
    <scope>NUCLEOTIDE SEQUENCE [LARGE SCALE GENOMIC DNA]</scope>
    <source>
        <strain evidence="1">Phe10_nw2017</strain>
    </source>
</reference>
<dbReference type="Pfam" id="PF19570">
    <property type="entry name" value="DUF6088"/>
    <property type="match status" value="1"/>
</dbReference>
<evidence type="ECO:0000313" key="1">
    <source>
        <dbReference type="EMBL" id="TWW11756.1"/>
    </source>
</evidence>